<name>A0AAV4CXJ9_9GAST</name>
<proteinExistence type="predicted"/>
<gene>
    <name evidence="1" type="ORF">PoB_006313900</name>
</gene>
<comment type="caution">
    <text evidence="1">The sequence shown here is derived from an EMBL/GenBank/DDBJ whole genome shotgun (WGS) entry which is preliminary data.</text>
</comment>
<accession>A0AAV4CXJ9</accession>
<protein>
    <submittedName>
        <fullName evidence="1">PiggyBac transposable element-derived protein 4</fullName>
    </submittedName>
</protein>
<sequence length="123" mass="13949">MNLSRHYRPGQNIQVEEQPGPSVANVNKFKTFPSKLGKNVFLLSTIHSVPGRCETIGKPEIGLTYNNSNGGEDTMDQVAYAFTEKTRRWLLVVLFNIIDLNTNAIRVIRQARLSKHKMPHDDN</sequence>
<reference evidence="1 2" key="1">
    <citation type="journal article" date="2021" name="Elife">
        <title>Chloroplast acquisition without the gene transfer in kleptoplastic sea slugs, Plakobranchus ocellatus.</title>
        <authorList>
            <person name="Maeda T."/>
            <person name="Takahashi S."/>
            <person name="Yoshida T."/>
            <person name="Shimamura S."/>
            <person name="Takaki Y."/>
            <person name="Nagai Y."/>
            <person name="Toyoda A."/>
            <person name="Suzuki Y."/>
            <person name="Arimoto A."/>
            <person name="Ishii H."/>
            <person name="Satoh N."/>
            <person name="Nishiyama T."/>
            <person name="Hasebe M."/>
            <person name="Maruyama T."/>
            <person name="Minagawa J."/>
            <person name="Obokata J."/>
            <person name="Shigenobu S."/>
        </authorList>
    </citation>
    <scope>NUCLEOTIDE SEQUENCE [LARGE SCALE GENOMIC DNA]</scope>
</reference>
<organism evidence="1 2">
    <name type="scientific">Plakobranchus ocellatus</name>
    <dbReference type="NCBI Taxonomy" id="259542"/>
    <lineage>
        <taxon>Eukaryota</taxon>
        <taxon>Metazoa</taxon>
        <taxon>Spiralia</taxon>
        <taxon>Lophotrochozoa</taxon>
        <taxon>Mollusca</taxon>
        <taxon>Gastropoda</taxon>
        <taxon>Heterobranchia</taxon>
        <taxon>Euthyneura</taxon>
        <taxon>Panpulmonata</taxon>
        <taxon>Sacoglossa</taxon>
        <taxon>Placobranchoidea</taxon>
        <taxon>Plakobranchidae</taxon>
        <taxon>Plakobranchus</taxon>
    </lineage>
</organism>
<dbReference type="AlphaFoldDB" id="A0AAV4CXJ9"/>
<dbReference type="EMBL" id="BLXT01007118">
    <property type="protein sequence ID" value="GFO36634.1"/>
    <property type="molecule type" value="Genomic_DNA"/>
</dbReference>
<keyword evidence="2" id="KW-1185">Reference proteome</keyword>
<evidence type="ECO:0000313" key="2">
    <source>
        <dbReference type="Proteomes" id="UP000735302"/>
    </source>
</evidence>
<evidence type="ECO:0000313" key="1">
    <source>
        <dbReference type="EMBL" id="GFO36634.1"/>
    </source>
</evidence>
<dbReference type="Proteomes" id="UP000735302">
    <property type="component" value="Unassembled WGS sequence"/>
</dbReference>